<dbReference type="EMBL" id="GEEE01019961">
    <property type="protein sequence ID" value="JAP43264.1"/>
    <property type="molecule type" value="Transcribed_RNA"/>
</dbReference>
<comment type="similarity">
    <text evidence="2">Belongs to the peptidase S1 family. CLIP subfamily.</text>
</comment>
<evidence type="ECO:0000256" key="3">
    <source>
        <dbReference type="SAM" id="SignalP"/>
    </source>
</evidence>
<evidence type="ECO:0000313" key="5">
    <source>
        <dbReference type="EMBL" id="JAP43264.1"/>
    </source>
</evidence>
<gene>
    <name evidence="5" type="primary">PRSS8</name>
    <name evidence="5" type="ORF">TR143627</name>
</gene>
<sequence>MKGWLAVVPLSILFSVSTKALDVEFGFPTDCGVPAIPRVYNEAAETQKTLATPKSYPWHVGLWSYRTGDYPFCGGTLISQSLVITAAHCIGIHYGCDEFPVGELFTVAPVSGHLLQVQVGAYDYTKFESNMYFHTVASAIVHPQYKEHDTGAGYDIAILKLDMDVTQDAGVQPICFPSAKNLPLRTGSGCYFSGWGLYYTTASITKKLHARKLREAQVEMDFDENCNEMFSNYNPDRQSCIRTEGRSPCQGDSGGGIFCPSNDGITWFWNGVIESSNEDCRGSHTIISNIKTMHPWIKATAFNLGL</sequence>
<name>A0A0X3NTZ2_SCHSO</name>
<dbReference type="SMART" id="SM00020">
    <property type="entry name" value="Tryp_SPc"/>
    <property type="match status" value="1"/>
</dbReference>
<dbReference type="GO" id="GO:0004252">
    <property type="term" value="F:serine-type endopeptidase activity"/>
    <property type="evidence" value="ECO:0007669"/>
    <property type="project" value="InterPro"/>
</dbReference>
<dbReference type="PROSITE" id="PS50240">
    <property type="entry name" value="TRYPSIN_DOM"/>
    <property type="match status" value="1"/>
</dbReference>
<dbReference type="InterPro" id="IPR001254">
    <property type="entry name" value="Trypsin_dom"/>
</dbReference>
<dbReference type="InterPro" id="IPR043504">
    <property type="entry name" value="Peptidase_S1_PA_chymotrypsin"/>
</dbReference>
<feature type="domain" description="Peptidase S1" evidence="4">
    <location>
        <begin position="39"/>
        <end position="302"/>
    </location>
</feature>
<dbReference type="PANTHER" id="PTHR24256">
    <property type="entry name" value="TRYPTASE-RELATED"/>
    <property type="match status" value="1"/>
</dbReference>
<evidence type="ECO:0000256" key="1">
    <source>
        <dbReference type="ARBA" id="ARBA00023157"/>
    </source>
</evidence>
<reference evidence="5" key="1">
    <citation type="submission" date="2016-01" db="EMBL/GenBank/DDBJ databases">
        <title>Reference transcriptome for the parasite Schistocephalus solidus: insights into the molecular evolution of parasitism.</title>
        <authorList>
            <person name="Hebert F.O."/>
            <person name="Grambauer S."/>
            <person name="Barber I."/>
            <person name="Landry C.R."/>
            <person name="Aubin-Horth N."/>
        </authorList>
    </citation>
    <scope>NUCLEOTIDE SEQUENCE</scope>
</reference>
<evidence type="ECO:0000256" key="2">
    <source>
        <dbReference type="ARBA" id="ARBA00024195"/>
    </source>
</evidence>
<protein>
    <submittedName>
        <fullName evidence="5">Prostasin</fullName>
    </submittedName>
</protein>
<dbReference type="CDD" id="cd00190">
    <property type="entry name" value="Tryp_SPc"/>
    <property type="match status" value="1"/>
</dbReference>
<dbReference type="InterPro" id="IPR051487">
    <property type="entry name" value="Ser/Thr_Proteases_Immune/Dev"/>
</dbReference>
<organism evidence="5">
    <name type="scientific">Schistocephalus solidus</name>
    <name type="common">Tapeworm</name>
    <dbReference type="NCBI Taxonomy" id="70667"/>
    <lineage>
        <taxon>Eukaryota</taxon>
        <taxon>Metazoa</taxon>
        <taxon>Spiralia</taxon>
        <taxon>Lophotrochozoa</taxon>
        <taxon>Platyhelminthes</taxon>
        <taxon>Cestoda</taxon>
        <taxon>Eucestoda</taxon>
        <taxon>Diphyllobothriidea</taxon>
        <taxon>Diphyllobothriidae</taxon>
        <taxon>Schistocephalus</taxon>
    </lineage>
</organism>
<dbReference type="GO" id="GO:0006508">
    <property type="term" value="P:proteolysis"/>
    <property type="evidence" value="ECO:0007669"/>
    <property type="project" value="InterPro"/>
</dbReference>
<dbReference type="Gene3D" id="2.40.10.10">
    <property type="entry name" value="Trypsin-like serine proteases"/>
    <property type="match status" value="1"/>
</dbReference>
<dbReference type="AlphaFoldDB" id="A0A0X3NTZ2"/>
<proteinExistence type="inferred from homology"/>
<dbReference type="Pfam" id="PF00089">
    <property type="entry name" value="Trypsin"/>
    <property type="match status" value="1"/>
</dbReference>
<dbReference type="PROSITE" id="PS00134">
    <property type="entry name" value="TRYPSIN_HIS"/>
    <property type="match status" value="1"/>
</dbReference>
<feature type="signal peptide" evidence="3">
    <location>
        <begin position="1"/>
        <end position="20"/>
    </location>
</feature>
<dbReference type="SUPFAM" id="SSF50494">
    <property type="entry name" value="Trypsin-like serine proteases"/>
    <property type="match status" value="1"/>
</dbReference>
<keyword evidence="3" id="KW-0732">Signal</keyword>
<feature type="chain" id="PRO_5007050757" evidence="3">
    <location>
        <begin position="21"/>
        <end position="306"/>
    </location>
</feature>
<dbReference type="PRINTS" id="PR00722">
    <property type="entry name" value="CHYMOTRYPSIN"/>
</dbReference>
<accession>A0A0X3NTZ2</accession>
<keyword evidence="1" id="KW-1015">Disulfide bond</keyword>
<dbReference type="InterPro" id="IPR001314">
    <property type="entry name" value="Peptidase_S1A"/>
</dbReference>
<dbReference type="InterPro" id="IPR018114">
    <property type="entry name" value="TRYPSIN_HIS"/>
</dbReference>
<dbReference type="InterPro" id="IPR009003">
    <property type="entry name" value="Peptidase_S1_PA"/>
</dbReference>
<evidence type="ECO:0000259" key="4">
    <source>
        <dbReference type="PROSITE" id="PS50240"/>
    </source>
</evidence>